<evidence type="ECO:0000313" key="1">
    <source>
        <dbReference type="EMBL" id="UZD40043.1"/>
    </source>
</evidence>
<proteinExistence type="predicted"/>
<sequence>MTHRSFQKISEKNGREVRGILVKNGCKEGEGSL</sequence>
<gene>
    <name evidence="1" type="ORF">OL231_07570</name>
</gene>
<reference evidence="1" key="1">
    <citation type="submission" date="2022-10" db="EMBL/GenBank/DDBJ databases">
        <title>Complete genome sequence of Capnocytophaga ochracea KCOM 2812 isolated from actinomycosis lesion.</title>
        <authorList>
            <person name="Kook J.-K."/>
            <person name="Park S.-N."/>
            <person name="Lim Y.K."/>
        </authorList>
    </citation>
    <scope>NUCLEOTIDE SEQUENCE</scope>
    <source>
        <strain evidence="1">KCOM 28121</strain>
    </source>
</reference>
<name>A0AA46ZYB5_CAPOC</name>
<evidence type="ECO:0000313" key="2">
    <source>
        <dbReference type="Proteomes" id="UP001163262"/>
    </source>
</evidence>
<dbReference type="AlphaFoldDB" id="A0AA46ZYB5"/>
<protein>
    <submittedName>
        <fullName evidence="1">Glycosyltransferase</fullName>
    </submittedName>
</protein>
<organism evidence="1 2">
    <name type="scientific">Capnocytophaga ochracea</name>
    <dbReference type="NCBI Taxonomy" id="1018"/>
    <lineage>
        <taxon>Bacteria</taxon>
        <taxon>Pseudomonadati</taxon>
        <taxon>Bacteroidota</taxon>
        <taxon>Flavobacteriia</taxon>
        <taxon>Flavobacteriales</taxon>
        <taxon>Flavobacteriaceae</taxon>
        <taxon>Capnocytophaga</taxon>
    </lineage>
</organism>
<accession>A0AA46ZYB5</accession>
<dbReference type="EMBL" id="CP110230">
    <property type="protein sequence ID" value="UZD40043.1"/>
    <property type="molecule type" value="Genomic_DNA"/>
</dbReference>
<dbReference type="Proteomes" id="UP001163262">
    <property type="component" value="Chromosome"/>
</dbReference>